<gene>
    <name evidence="1" type="ORF">MENTE1834_LOCUS21409</name>
</gene>
<proteinExistence type="predicted"/>
<dbReference type="Proteomes" id="UP001497535">
    <property type="component" value="Unassembled WGS sequence"/>
</dbReference>
<comment type="caution">
    <text evidence="1">The sequence shown here is derived from an EMBL/GenBank/DDBJ whole genome shotgun (WGS) entry which is preliminary data.</text>
</comment>
<name>A0ACB0Z6M4_MELEN</name>
<keyword evidence="2" id="KW-1185">Reference proteome</keyword>
<evidence type="ECO:0000313" key="2">
    <source>
        <dbReference type="Proteomes" id="UP001497535"/>
    </source>
</evidence>
<dbReference type="EMBL" id="CAVMJV010000026">
    <property type="protein sequence ID" value="CAK5074644.1"/>
    <property type="molecule type" value="Genomic_DNA"/>
</dbReference>
<evidence type="ECO:0000313" key="1">
    <source>
        <dbReference type="EMBL" id="CAK5074644.1"/>
    </source>
</evidence>
<reference evidence="1" key="1">
    <citation type="submission" date="2023-11" db="EMBL/GenBank/DDBJ databases">
        <authorList>
            <person name="Poullet M."/>
        </authorList>
    </citation>
    <scope>NUCLEOTIDE SEQUENCE</scope>
    <source>
        <strain evidence="1">E1834</strain>
    </source>
</reference>
<sequence>MPPSPMGQHTLETMTPNSPDAPGTSISSDPITTVSSVQGYKVNFLKSITLINEVRSDVRE</sequence>
<organism evidence="1 2">
    <name type="scientific">Meloidogyne enterolobii</name>
    <name type="common">Root-knot nematode worm</name>
    <name type="synonym">Meloidogyne mayaguensis</name>
    <dbReference type="NCBI Taxonomy" id="390850"/>
    <lineage>
        <taxon>Eukaryota</taxon>
        <taxon>Metazoa</taxon>
        <taxon>Ecdysozoa</taxon>
        <taxon>Nematoda</taxon>
        <taxon>Chromadorea</taxon>
        <taxon>Rhabditida</taxon>
        <taxon>Tylenchina</taxon>
        <taxon>Tylenchomorpha</taxon>
        <taxon>Tylenchoidea</taxon>
        <taxon>Meloidogynidae</taxon>
        <taxon>Meloidogyninae</taxon>
        <taxon>Meloidogyne</taxon>
    </lineage>
</organism>
<protein>
    <submittedName>
        <fullName evidence="1">Uncharacterized protein</fullName>
    </submittedName>
</protein>
<accession>A0ACB0Z6M4</accession>